<protein>
    <recommendedName>
        <fullName evidence="2">Poly(3-hydroxyalkanoate) polymerase subunit PhaE</fullName>
    </recommendedName>
</protein>
<dbReference type="GO" id="GO:0042619">
    <property type="term" value="P:poly-hydroxybutyrate biosynthetic process"/>
    <property type="evidence" value="ECO:0007669"/>
    <property type="project" value="UniProtKB-KW"/>
</dbReference>
<dbReference type="Proteomes" id="UP000037043">
    <property type="component" value="Unassembled WGS sequence"/>
</dbReference>
<keyword evidence="4" id="KW-0175">Coiled coil</keyword>
<evidence type="ECO:0000256" key="1">
    <source>
        <dbReference type="ARBA" id="ARBA00004683"/>
    </source>
</evidence>
<dbReference type="PATRIC" id="fig|1121318.3.peg.3509"/>
<dbReference type="AlphaFoldDB" id="A0A0L6Z598"/>
<proteinExistence type="predicted"/>
<dbReference type="EMBL" id="LHUR01000046">
    <property type="protein sequence ID" value="KOA18135.1"/>
    <property type="molecule type" value="Genomic_DNA"/>
</dbReference>
<evidence type="ECO:0000313" key="6">
    <source>
        <dbReference type="Proteomes" id="UP000037043"/>
    </source>
</evidence>
<accession>A0A0L6Z598</accession>
<organism evidence="5 6">
    <name type="scientific">Clostridium homopropionicum DSM 5847</name>
    <dbReference type="NCBI Taxonomy" id="1121318"/>
    <lineage>
        <taxon>Bacteria</taxon>
        <taxon>Bacillati</taxon>
        <taxon>Bacillota</taxon>
        <taxon>Clostridia</taxon>
        <taxon>Eubacteriales</taxon>
        <taxon>Clostridiaceae</taxon>
        <taxon>Clostridium</taxon>
    </lineage>
</organism>
<evidence type="ECO:0000256" key="4">
    <source>
        <dbReference type="SAM" id="Coils"/>
    </source>
</evidence>
<keyword evidence="6" id="KW-1185">Reference proteome</keyword>
<keyword evidence="3" id="KW-0583">PHB biosynthesis</keyword>
<dbReference type="RefSeq" id="WP_052222944.1">
    <property type="nucleotide sequence ID" value="NZ_LHUR01000046.1"/>
</dbReference>
<dbReference type="UniPathway" id="UPA00917"/>
<dbReference type="InterPro" id="IPR010123">
    <property type="entry name" value="PHA_synth_III_E"/>
</dbReference>
<feature type="coiled-coil region" evidence="4">
    <location>
        <begin position="417"/>
        <end position="444"/>
    </location>
</feature>
<evidence type="ECO:0000256" key="3">
    <source>
        <dbReference type="ARBA" id="ARBA00022752"/>
    </source>
</evidence>
<reference evidence="6" key="1">
    <citation type="submission" date="2015-08" db="EMBL/GenBank/DDBJ databases">
        <title>Genome sequence of the strict anaerobe Clostridium homopropionicum LuHBu1 (DSM 5847T).</title>
        <authorList>
            <person name="Poehlein A."/>
            <person name="Beck M."/>
            <person name="Schiel-Bengelsdorf B."/>
            <person name="Bengelsdorf F.R."/>
            <person name="Daniel R."/>
            <person name="Duerre P."/>
        </authorList>
    </citation>
    <scope>NUCLEOTIDE SEQUENCE [LARGE SCALE GENOMIC DNA]</scope>
    <source>
        <strain evidence="6">DSM 5847</strain>
    </source>
</reference>
<comment type="caution">
    <text evidence="5">The sequence shown here is derived from an EMBL/GenBank/DDBJ whole genome shotgun (WGS) entry which is preliminary data.</text>
</comment>
<evidence type="ECO:0000313" key="5">
    <source>
        <dbReference type="EMBL" id="KOA18135.1"/>
    </source>
</evidence>
<sequence>MKENMNNLWAGWQKMNDNMVELWNKSVSSFQPKTAQMEKENGNLLSNLSEEIIKQQESTQEFYKKLFEVYAEWAKNYSPEKLTEMFPKNLSEGTEKFKELFNTEKYMDLFKQMTTFDKIPNIFPLSDSKDIVAKISKQWYDSMQILTQFIPNSSIRESFDKAMNSYNLYSNLYNFWSDIVGTMPSKQNSEAWDTFMKSVMDNYKKLSSNFAQSFLPEELRAFITNPIEDMPVYQQTLLNFFRPWVEDSGDLQKNLMLALKGDKVAYTNFLKEWGELYKNSYSKILNMPMVGSNRVMIEKALKNLDAFIQYFINLNEFATILNNLSIESMEKLVSQLGELSSENKVPESFMEFFKLWSNTNEKAFEELFATESFSKLMNDTVNAGYKFKIGLDDLIQDQLSLLPIPNRREINSVEKTVYELRKKIKTQSKQIEELRDKFEAFSSKGGASK</sequence>
<comment type="pathway">
    <text evidence="1">Biopolymer metabolism; poly-(R)-3-hydroxybutanoate biosynthesis.</text>
</comment>
<name>A0A0L6Z598_9CLOT</name>
<gene>
    <name evidence="5" type="ORF">CLHOM_35100</name>
</gene>
<dbReference type="Pfam" id="PF09712">
    <property type="entry name" value="PHA_synth_III_E"/>
    <property type="match status" value="1"/>
</dbReference>
<dbReference type="STRING" id="36844.SAMN04488501_1288"/>
<evidence type="ECO:0000256" key="2">
    <source>
        <dbReference type="ARBA" id="ARBA00019066"/>
    </source>
</evidence>